<organism evidence="1 2">
    <name type="scientific">Schizophyllum amplum</name>
    <dbReference type="NCBI Taxonomy" id="97359"/>
    <lineage>
        <taxon>Eukaryota</taxon>
        <taxon>Fungi</taxon>
        <taxon>Dikarya</taxon>
        <taxon>Basidiomycota</taxon>
        <taxon>Agaricomycotina</taxon>
        <taxon>Agaricomycetes</taxon>
        <taxon>Agaricomycetidae</taxon>
        <taxon>Agaricales</taxon>
        <taxon>Schizophyllaceae</taxon>
        <taxon>Schizophyllum</taxon>
    </lineage>
</organism>
<reference evidence="1 2" key="1">
    <citation type="journal article" date="2019" name="New Phytol.">
        <title>Comparative genomics reveals unique wood-decay strategies and fruiting body development in the Schizophyllaceae.</title>
        <authorList>
            <person name="Almasi E."/>
            <person name="Sahu N."/>
            <person name="Krizsan K."/>
            <person name="Balint B."/>
            <person name="Kovacs G.M."/>
            <person name="Kiss B."/>
            <person name="Cseklye J."/>
            <person name="Drula E."/>
            <person name="Henrissat B."/>
            <person name="Nagy I."/>
            <person name="Chovatia M."/>
            <person name="Adam C."/>
            <person name="LaButti K."/>
            <person name="Lipzen A."/>
            <person name="Riley R."/>
            <person name="Grigoriev I.V."/>
            <person name="Nagy L.G."/>
        </authorList>
    </citation>
    <scope>NUCLEOTIDE SEQUENCE [LARGE SCALE GENOMIC DNA]</scope>
    <source>
        <strain evidence="1 2">NL-1724</strain>
    </source>
</reference>
<accession>A0A550CQ58</accession>
<keyword evidence="2" id="KW-1185">Reference proteome</keyword>
<name>A0A550CQ58_9AGAR</name>
<proteinExistence type="predicted"/>
<dbReference type="AlphaFoldDB" id="A0A550CQ58"/>
<evidence type="ECO:0000313" key="1">
    <source>
        <dbReference type="EMBL" id="TRM66908.1"/>
    </source>
</evidence>
<dbReference type="EMBL" id="VDMD01000003">
    <property type="protein sequence ID" value="TRM66908.1"/>
    <property type="molecule type" value="Genomic_DNA"/>
</dbReference>
<evidence type="ECO:0000313" key="2">
    <source>
        <dbReference type="Proteomes" id="UP000320762"/>
    </source>
</evidence>
<gene>
    <name evidence="1" type="ORF">BD626DRAFT_484163</name>
</gene>
<comment type="caution">
    <text evidence="1">The sequence shown here is derived from an EMBL/GenBank/DDBJ whole genome shotgun (WGS) entry which is preliminary data.</text>
</comment>
<sequence length="77" mass="8559">MPDCMYTDRLKGGAMKTVYSRNQTQGACQQLRDRLGRAPAPADQAGLWTVEQAPEHGHARDSVDAPSVMRFLRFAHS</sequence>
<protein>
    <submittedName>
        <fullName evidence="1">Uncharacterized protein</fullName>
    </submittedName>
</protein>
<dbReference type="Proteomes" id="UP000320762">
    <property type="component" value="Unassembled WGS sequence"/>
</dbReference>